<feature type="region of interest" description="Disordered" evidence="1">
    <location>
        <begin position="51"/>
        <end position="154"/>
    </location>
</feature>
<sequence>MIYNNMSVMQKTAAVPRPSKALKSKSQPSAVPEAFDPNELSRRLYLVLADQRAQSERRRAVRAETERKAKEAANAADEGSSAAALAPSDARPTSKAVTSARDSARGASSKRKDAQPEPRKAISGKLAKSLLQRKASESSLRSKTSKASKKSGQAANCYVPKVAAAQFTRTTTAVGMRDPSSNLVHKLSQPALRFHLQGDKTLADEKTTGHLPPSGQMKALRRAQSKSERLHERNQFQRTAILEEAADAEEERAREREREEREQESLRHTFAGEFAQLLGDPAIKAARRSSTGDIVEGESGVRHSFAALELEDIDELEALDPQEHVRVDWTQSDEAKQSDEARQKSVVSPLLKRADSIWTLRGRLGSMTRHGRDEKDATAPSERDASEPLRSPKSSFFSRFKR</sequence>
<feature type="region of interest" description="Disordered" evidence="1">
    <location>
        <begin position="204"/>
        <end position="266"/>
    </location>
</feature>
<accession>A0AA38RIC0</accession>
<reference evidence="2" key="1">
    <citation type="submission" date="2022-07" db="EMBL/GenBank/DDBJ databases">
        <title>Fungi with potential for degradation of polypropylene.</title>
        <authorList>
            <person name="Gostincar C."/>
        </authorList>
    </citation>
    <scope>NUCLEOTIDE SEQUENCE</scope>
    <source>
        <strain evidence="2">EXF-13308</strain>
    </source>
</reference>
<dbReference type="EMBL" id="JANBVO010000055">
    <property type="protein sequence ID" value="KAJ9132648.1"/>
    <property type="molecule type" value="Genomic_DNA"/>
</dbReference>
<feature type="region of interest" description="Disordered" evidence="1">
    <location>
        <begin position="363"/>
        <end position="402"/>
    </location>
</feature>
<dbReference type="AlphaFoldDB" id="A0AA38RIC0"/>
<evidence type="ECO:0000313" key="3">
    <source>
        <dbReference type="Proteomes" id="UP001174694"/>
    </source>
</evidence>
<proteinExistence type="predicted"/>
<feature type="compositionally biased region" description="Basic and acidic residues" evidence="1">
    <location>
        <begin position="225"/>
        <end position="235"/>
    </location>
</feature>
<feature type="compositionally biased region" description="Basic and acidic residues" evidence="1">
    <location>
        <begin position="251"/>
        <end position="266"/>
    </location>
</feature>
<evidence type="ECO:0000313" key="2">
    <source>
        <dbReference type="EMBL" id="KAJ9132648.1"/>
    </source>
</evidence>
<feature type="compositionally biased region" description="Basic and acidic residues" evidence="1">
    <location>
        <begin position="370"/>
        <end position="387"/>
    </location>
</feature>
<keyword evidence="3" id="KW-1185">Reference proteome</keyword>
<feature type="compositionally biased region" description="Basic and acidic residues" evidence="1">
    <location>
        <begin position="110"/>
        <end position="120"/>
    </location>
</feature>
<feature type="region of interest" description="Disordered" evidence="1">
    <location>
        <begin position="1"/>
        <end position="36"/>
    </location>
</feature>
<feature type="compositionally biased region" description="Low complexity" evidence="1">
    <location>
        <begin position="72"/>
        <end position="86"/>
    </location>
</feature>
<protein>
    <submittedName>
        <fullName evidence="2">Uncharacterized protein</fullName>
    </submittedName>
</protein>
<feature type="region of interest" description="Disordered" evidence="1">
    <location>
        <begin position="324"/>
        <end position="349"/>
    </location>
</feature>
<comment type="caution">
    <text evidence="2">The sequence shown here is derived from an EMBL/GenBank/DDBJ whole genome shotgun (WGS) entry which is preliminary data.</text>
</comment>
<organism evidence="2 3">
    <name type="scientific">Pleurostoma richardsiae</name>
    <dbReference type="NCBI Taxonomy" id="41990"/>
    <lineage>
        <taxon>Eukaryota</taxon>
        <taxon>Fungi</taxon>
        <taxon>Dikarya</taxon>
        <taxon>Ascomycota</taxon>
        <taxon>Pezizomycotina</taxon>
        <taxon>Sordariomycetes</taxon>
        <taxon>Sordariomycetidae</taxon>
        <taxon>Calosphaeriales</taxon>
        <taxon>Pleurostomataceae</taxon>
        <taxon>Pleurostoma</taxon>
    </lineage>
</organism>
<feature type="compositionally biased region" description="Basic and acidic residues" evidence="1">
    <location>
        <begin position="53"/>
        <end position="71"/>
    </location>
</feature>
<dbReference type="Proteomes" id="UP001174694">
    <property type="component" value="Unassembled WGS sequence"/>
</dbReference>
<name>A0AA38RIC0_9PEZI</name>
<feature type="compositionally biased region" description="Basic and acidic residues" evidence="1">
    <location>
        <begin position="324"/>
        <end position="343"/>
    </location>
</feature>
<feature type="compositionally biased region" description="Polar residues" evidence="1">
    <location>
        <begin position="1"/>
        <end position="10"/>
    </location>
</feature>
<gene>
    <name evidence="2" type="ORF">NKR23_g11112</name>
</gene>
<feature type="compositionally biased region" description="Low complexity" evidence="1">
    <location>
        <begin position="391"/>
        <end position="402"/>
    </location>
</feature>
<evidence type="ECO:0000256" key="1">
    <source>
        <dbReference type="SAM" id="MobiDB-lite"/>
    </source>
</evidence>